<dbReference type="EMBL" id="JARKIE010000065">
    <property type="protein sequence ID" value="KAJ7690418.1"/>
    <property type="molecule type" value="Genomic_DNA"/>
</dbReference>
<keyword evidence="3" id="KW-1185">Reference proteome</keyword>
<dbReference type="Proteomes" id="UP001221757">
    <property type="component" value="Unassembled WGS sequence"/>
</dbReference>
<gene>
    <name evidence="2" type="ORF">B0H17DRAFT_1134439</name>
</gene>
<comment type="caution">
    <text evidence="2">The sequence shown here is derived from an EMBL/GenBank/DDBJ whole genome shotgun (WGS) entry which is preliminary data.</text>
</comment>
<feature type="region of interest" description="Disordered" evidence="1">
    <location>
        <begin position="101"/>
        <end position="137"/>
    </location>
</feature>
<sequence>MYEIHGPEPLGYLVSDVLGYFSFFPKQHNDANLRYSQVSYRASSPLAHHTTPLQPAPKTCPRSQIESAQNLQKEEIQMEGVDLDQKHTKDTSVKAEAAIEATKAKSESGSMPHLTDSWWTSSDGNSLAEKSQPTPAEQHLKKLAVGEWIQNTQGVLHQSSGQQHPILMMDSHSAHKLQPVAGFFKVFAEK</sequence>
<dbReference type="AlphaFoldDB" id="A0AAD7DFL4"/>
<reference evidence="2" key="1">
    <citation type="submission" date="2023-03" db="EMBL/GenBank/DDBJ databases">
        <title>Massive genome expansion in bonnet fungi (Mycena s.s.) driven by repeated elements and novel gene families across ecological guilds.</title>
        <authorList>
            <consortium name="Lawrence Berkeley National Laboratory"/>
            <person name="Harder C.B."/>
            <person name="Miyauchi S."/>
            <person name="Viragh M."/>
            <person name="Kuo A."/>
            <person name="Thoen E."/>
            <person name="Andreopoulos B."/>
            <person name="Lu D."/>
            <person name="Skrede I."/>
            <person name="Drula E."/>
            <person name="Henrissat B."/>
            <person name="Morin E."/>
            <person name="Kohler A."/>
            <person name="Barry K."/>
            <person name="LaButti K."/>
            <person name="Morin E."/>
            <person name="Salamov A."/>
            <person name="Lipzen A."/>
            <person name="Mereny Z."/>
            <person name="Hegedus B."/>
            <person name="Baldrian P."/>
            <person name="Stursova M."/>
            <person name="Weitz H."/>
            <person name="Taylor A."/>
            <person name="Grigoriev I.V."/>
            <person name="Nagy L.G."/>
            <person name="Martin F."/>
            <person name="Kauserud H."/>
        </authorList>
    </citation>
    <scope>NUCLEOTIDE SEQUENCE</scope>
    <source>
        <strain evidence="2">CBHHK067</strain>
    </source>
</reference>
<accession>A0AAD7DFL4</accession>
<evidence type="ECO:0000313" key="2">
    <source>
        <dbReference type="EMBL" id="KAJ7690418.1"/>
    </source>
</evidence>
<evidence type="ECO:0000313" key="3">
    <source>
        <dbReference type="Proteomes" id="UP001221757"/>
    </source>
</evidence>
<feature type="compositionally biased region" description="Polar residues" evidence="1">
    <location>
        <begin position="117"/>
        <end position="135"/>
    </location>
</feature>
<protein>
    <submittedName>
        <fullName evidence="2">Uncharacterized protein</fullName>
    </submittedName>
</protein>
<name>A0AAD7DFL4_MYCRO</name>
<evidence type="ECO:0000256" key="1">
    <source>
        <dbReference type="SAM" id="MobiDB-lite"/>
    </source>
</evidence>
<organism evidence="2 3">
    <name type="scientific">Mycena rosella</name>
    <name type="common">Pink bonnet</name>
    <name type="synonym">Agaricus rosellus</name>
    <dbReference type="NCBI Taxonomy" id="1033263"/>
    <lineage>
        <taxon>Eukaryota</taxon>
        <taxon>Fungi</taxon>
        <taxon>Dikarya</taxon>
        <taxon>Basidiomycota</taxon>
        <taxon>Agaricomycotina</taxon>
        <taxon>Agaricomycetes</taxon>
        <taxon>Agaricomycetidae</taxon>
        <taxon>Agaricales</taxon>
        <taxon>Marasmiineae</taxon>
        <taxon>Mycenaceae</taxon>
        <taxon>Mycena</taxon>
    </lineage>
</organism>
<proteinExistence type="predicted"/>